<dbReference type="SUPFAM" id="SSF56281">
    <property type="entry name" value="Metallo-hydrolase/oxidoreductase"/>
    <property type="match status" value="1"/>
</dbReference>
<dbReference type="PANTHER" id="PTHR42663">
    <property type="entry name" value="HYDROLASE C777.06C-RELATED-RELATED"/>
    <property type="match status" value="1"/>
</dbReference>
<dbReference type="PANTHER" id="PTHR42663:SF6">
    <property type="entry name" value="HYDROLASE C777.06C-RELATED"/>
    <property type="match status" value="1"/>
</dbReference>
<dbReference type="InterPro" id="IPR001279">
    <property type="entry name" value="Metallo-B-lactamas"/>
</dbReference>
<accession>A0A8J8SCK9</accession>
<gene>
    <name evidence="2" type="ORF">HYG85_13925</name>
</gene>
<dbReference type="Proteomes" id="UP000677305">
    <property type="component" value="Chromosome"/>
</dbReference>
<organism evidence="2 3">
    <name type="scientific">Vallitalea guaymasensis</name>
    <dbReference type="NCBI Taxonomy" id="1185412"/>
    <lineage>
        <taxon>Bacteria</taxon>
        <taxon>Bacillati</taxon>
        <taxon>Bacillota</taxon>
        <taxon>Clostridia</taxon>
        <taxon>Lachnospirales</taxon>
        <taxon>Vallitaleaceae</taxon>
        <taxon>Vallitalea</taxon>
    </lineage>
</organism>
<feature type="domain" description="Metallo-beta-lactamase" evidence="1">
    <location>
        <begin position="68"/>
        <end position="239"/>
    </location>
</feature>
<protein>
    <recommendedName>
        <fullName evidence="1">Metallo-beta-lactamase domain-containing protein</fullName>
    </recommendedName>
</protein>
<dbReference type="AlphaFoldDB" id="A0A8J8SCK9"/>
<dbReference type="KEGG" id="vgu:HYG85_13925"/>
<dbReference type="EMBL" id="CP058561">
    <property type="protein sequence ID" value="QUH29948.1"/>
    <property type="molecule type" value="Genomic_DNA"/>
</dbReference>
<dbReference type="RefSeq" id="WP_212690190.1">
    <property type="nucleotide sequence ID" value="NZ_CP058561.1"/>
</dbReference>
<reference evidence="2 3" key="1">
    <citation type="submission" date="2020-07" db="EMBL/GenBank/DDBJ databases">
        <title>Vallitalea guaymasensis genome.</title>
        <authorList>
            <person name="Postec A."/>
        </authorList>
    </citation>
    <scope>NUCLEOTIDE SEQUENCE [LARGE SCALE GENOMIC DNA]</scope>
    <source>
        <strain evidence="2 3">Ra1766G1</strain>
    </source>
</reference>
<sequence length="291" mass="33819">MKDLTFYGTSAAEGIPSPFCDCYLCRNAREKGGKEVRKRSMFRINEEITLDLGADSFVQAIMYGDFINLEHVLVTHTHEDHFAYMMMNVRNMATHRIDRPLNYYMTDKAYDILEFYRKSKPILKGCVNELIERNIIAFHRLEFGHTYKISNIEVTPLKGNHYGNMQENSANYIVKLPNGKILFYGLDTGYYLDETFEALKKYHIDYYISECTFGTAKDRGLKPDGHLDVDSCKLVFKKLLEQHTIDEDTKIYLTHINHCHLSTHEDLVEIFDNTDLPCKINVAYDGMSIEE</sequence>
<dbReference type="Gene3D" id="3.60.15.10">
    <property type="entry name" value="Ribonuclease Z/Hydroxyacylglutathione hydrolase-like"/>
    <property type="match status" value="1"/>
</dbReference>
<evidence type="ECO:0000313" key="2">
    <source>
        <dbReference type="EMBL" id="QUH29948.1"/>
    </source>
</evidence>
<proteinExistence type="predicted"/>
<dbReference type="Pfam" id="PF12706">
    <property type="entry name" value="Lactamase_B_2"/>
    <property type="match status" value="1"/>
</dbReference>
<name>A0A8J8SCK9_9FIRM</name>
<evidence type="ECO:0000313" key="3">
    <source>
        <dbReference type="Proteomes" id="UP000677305"/>
    </source>
</evidence>
<dbReference type="InterPro" id="IPR036866">
    <property type="entry name" value="RibonucZ/Hydroxyglut_hydro"/>
</dbReference>
<keyword evidence="3" id="KW-1185">Reference proteome</keyword>
<evidence type="ECO:0000259" key="1">
    <source>
        <dbReference type="Pfam" id="PF12706"/>
    </source>
</evidence>